<evidence type="ECO:0000313" key="3">
    <source>
        <dbReference type="Proteomes" id="UP001597168"/>
    </source>
</evidence>
<keyword evidence="1" id="KW-0812">Transmembrane</keyword>
<evidence type="ECO:0000256" key="1">
    <source>
        <dbReference type="SAM" id="Phobius"/>
    </source>
</evidence>
<feature type="transmembrane region" description="Helical" evidence="1">
    <location>
        <begin position="382"/>
        <end position="403"/>
    </location>
</feature>
<feature type="transmembrane region" description="Helical" evidence="1">
    <location>
        <begin position="20"/>
        <end position="41"/>
    </location>
</feature>
<comment type="caution">
    <text evidence="2">The sequence shown here is derived from an EMBL/GenBank/DDBJ whole genome shotgun (WGS) entry which is preliminary data.</text>
</comment>
<feature type="transmembrane region" description="Helical" evidence="1">
    <location>
        <begin position="317"/>
        <end position="336"/>
    </location>
</feature>
<keyword evidence="1" id="KW-1133">Transmembrane helix</keyword>
<dbReference type="RefSeq" id="WP_380728531.1">
    <property type="nucleotide sequence ID" value="NZ_JBHTLK010000243.1"/>
</dbReference>
<name>A0ABW3R3W2_9PSEU</name>
<dbReference type="PANTHER" id="PTHR23542">
    <property type="match status" value="1"/>
</dbReference>
<feature type="transmembrane region" description="Helical" evidence="1">
    <location>
        <begin position="174"/>
        <end position="192"/>
    </location>
</feature>
<feature type="transmembrane region" description="Helical" evidence="1">
    <location>
        <begin position="107"/>
        <end position="132"/>
    </location>
</feature>
<feature type="transmembrane region" description="Helical" evidence="1">
    <location>
        <begin position="80"/>
        <end position="101"/>
    </location>
</feature>
<keyword evidence="1" id="KW-0472">Membrane</keyword>
<dbReference type="SUPFAM" id="SSF103473">
    <property type="entry name" value="MFS general substrate transporter"/>
    <property type="match status" value="1"/>
</dbReference>
<feature type="transmembrane region" description="Helical" evidence="1">
    <location>
        <begin position="230"/>
        <end position="256"/>
    </location>
</feature>
<accession>A0ABW3R3W2</accession>
<sequence length="421" mass="43405">MKAPLPVRIVVDNPRIRPVLLWSFLARLPLGMVFEALLFGVQKATGSLQLAGVVTATAAVSTAVGAPVQGRMLDRYDKKVVVRWFAVAQVLTLAVLSFVTATDRLPGAVLIALAVAVGFTIPALSAMTRLVLKNGTPAGDLNAAFSLDATTLEFIFIIGPALAAWGVVAAGPSVVFGASAVCVLLGTAFFLYTTDPTWFRTGAADETEAEAEENGGRKGRRKRVLPGRAVAWFVPSIVLCAIPLGVVEAGLIQLTVERGDSIAPVGIGLSLLGVGSLVGGLVFAAVRWNAKLSVQFVLLSVAHFGILAVLITRPNYVVAGVVLVLAGLFVVPLLSLTSQLLDRLSPPEAWAESQSWGGAGNTAGSAIGLTLGGVVAGASGSFTGFVVATVIAVVGIVVALPAFRGGQDLRGTVVVEKVEQP</sequence>
<dbReference type="Gene3D" id="1.20.1250.20">
    <property type="entry name" value="MFS general substrate transporter like domains"/>
    <property type="match status" value="1"/>
</dbReference>
<dbReference type="InterPro" id="IPR036259">
    <property type="entry name" value="MFS_trans_sf"/>
</dbReference>
<dbReference type="InterPro" id="IPR011701">
    <property type="entry name" value="MFS"/>
</dbReference>
<evidence type="ECO:0000313" key="2">
    <source>
        <dbReference type="EMBL" id="MFD1151485.1"/>
    </source>
</evidence>
<dbReference type="PANTHER" id="PTHR23542:SF1">
    <property type="entry name" value="MAJOR FACILITATOR SUPERFAMILY (MFS) PROFILE DOMAIN-CONTAINING PROTEIN"/>
    <property type="match status" value="1"/>
</dbReference>
<feature type="transmembrane region" description="Helical" evidence="1">
    <location>
        <begin position="47"/>
        <end position="68"/>
    </location>
</feature>
<proteinExistence type="predicted"/>
<dbReference type="Proteomes" id="UP001597168">
    <property type="component" value="Unassembled WGS sequence"/>
</dbReference>
<gene>
    <name evidence="2" type="ORF">ACFQ3T_30505</name>
</gene>
<protein>
    <submittedName>
        <fullName evidence="2">MFS transporter</fullName>
    </submittedName>
</protein>
<dbReference type="EMBL" id="JBHTLK010000243">
    <property type="protein sequence ID" value="MFD1151485.1"/>
    <property type="molecule type" value="Genomic_DNA"/>
</dbReference>
<feature type="transmembrane region" description="Helical" evidence="1">
    <location>
        <begin position="356"/>
        <end position="376"/>
    </location>
</feature>
<keyword evidence="3" id="KW-1185">Reference proteome</keyword>
<dbReference type="Pfam" id="PF07690">
    <property type="entry name" value="MFS_1"/>
    <property type="match status" value="1"/>
</dbReference>
<feature type="transmembrane region" description="Helical" evidence="1">
    <location>
        <begin position="292"/>
        <end position="311"/>
    </location>
</feature>
<organism evidence="2 3">
    <name type="scientific">Saccharothrix hoggarensis</name>
    <dbReference type="NCBI Taxonomy" id="913853"/>
    <lineage>
        <taxon>Bacteria</taxon>
        <taxon>Bacillati</taxon>
        <taxon>Actinomycetota</taxon>
        <taxon>Actinomycetes</taxon>
        <taxon>Pseudonocardiales</taxon>
        <taxon>Pseudonocardiaceae</taxon>
        <taxon>Saccharothrix</taxon>
    </lineage>
</organism>
<feature type="transmembrane region" description="Helical" evidence="1">
    <location>
        <begin position="144"/>
        <end position="168"/>
    </location>
</feature>
<reference evidence="3" key="1">
    <citation type="journal article" date="2019" name="Int. J. Syst. Evol. Microbiol.">
        <title>The Global Catalogue of Microorganisms (GCM) 10K type strain sequencing project: providing services to taxonomists for standard genome sequencing and annotation.</title>
        <authorList>
            <consortium name="The Broad Institute Genomics Platform"/>
            <consortium name="The Broad Institute Genome Sequencing Center for Infectious Disease"/>
            <person name="Wu L."/>
            <person name="Ma J."/>
        </authorList>
    </citation>
    <scope>NUCLEOTIDE SEQUENCE [LARGE SCALE GENOMIC DNA]</scope>
    <source>
        <strain evidence="3">CCUG 60214</strain>
    </source>
</reference>
<feature type="transmembrane region" description="Helical" evidence="1">
    <location>
        <begin position="262"/>
        <end position="285"/>
    </location>
</feature>